<dbReference type="EMBL" id="JABAIL010000019">
    <property type="protein sequence ID" value="NLR95023.1"/>
    <property type="molecule type" value="Genomic_DNA"/>
</dbReference>
<evidence type="ECO:0000313" key="1">
    <source>
        <dbReference type="EMBL" id="NLR95023.1"/>
    </source>
</evidence>
<accession>A0A7X8SRG1</accession>
<name>A0A7X8SRG1_9BACT</name>
<evidence type="ECO:0000313" key="2">
    <source>
        <dbReference type="Proteomes" id="UP000585050"/>
    </source>
</evidence>
<comment type="caution">
    <text evidence="1">The sequence shown here is derived from an EMBL/GenBank/DDBJ whole genome shotgun (WGS) entry which is preliminary data.</text>
</comment>
<dbReference type="Proteomes" id="UP000585050">
    <property type="component" value="Unassembled WGS sequence"/>
</dbReference>
<evidence type="ECO:0008006" key="3">
    <source>
        <dbReference type="Google" id="ProtNLM"/>
    </source>
</evidence>
<organism evidence="1 2">
    <name type="scientific">Flammeovirga agarivorans</name>
    <dbReference type="NCBI Taxonomy" id="2726742"/>
    <lineage>
        <taxon>Bacteria</taxon>
        <taxon>Pseudomonadati</taxon>
        <taxon>Bacteroidota</taxon>
        <taxon>Cytophagia</taxon>
        <taxon>Cytophagales</taxon>
        <taxon>Flammeovirgaceae</taxon>
        <taxon>Flammeovirga</taxon>
    </lineage>
</organism>
<dbReference type="RefSeq" id="WP_168885729.1">
    <property type="nucleotide sequence ID" value="NZ_JABAIL010000019.1"/>
</dbReference>
<dbReference type="AlphaFoldDB" id="A0A7X8SRG1"/>
<protein>
    <recommendedName>
        <fullName evidence="3">DUF3828 domain-containing protein</fullName>
    </recommendedName>
</protein>
<gene>
    <name evidence="1" type="ORF">HGP29_27730</name>
</gene>
<reference evidence="1 2" key="1">
    <citation type="submission" date="2020-04" db="EMBL/GenBank/DDBJ databases">
        <title>Flammeovirga sp. SR4, a novel species isolated from seawater.</title>
        <authorList>
            <person name="Wang X."/>
        </authorList>
    </citation>
    <scope>NUCLEOTIDE SEQUENCE [LARGE SCALE GENOMIC DNA]</scope>
    <source>
        <strain evidence="1 2">SR4</strain>
    </source>
</reference>
<keyword evidence="2" id="KW-1185">Reference proteome</keyword>
<sequence length="171" mass="20020">MSKIFLSIFISLNIFTIQQPKDTVLEFYDWYINKGGQNILNIIYVEKENGMTGLNLIEIENELTKSGFFTQELITTYIASFANCNEKLTHLKYSDYLKIEDIFDLEELACGVQYPYWIGDSMEDPKVFKAEKMVKLDSTTEHVTIFFPDALLRLNVELKYQNKKWLINSIK</sequence>
<proteinExistence type="predicted"/>